<dbReference type="Gene3D" id="2.60.40.10">
    <property type="entry name" value="Immunoglobulins"/>
    <property type="match status" value="1"/>
</dbReference>
<keyword evidence="3" id="KW-1185">Reference proteome</keyword>
<dbReference type="InterPro" id="IPR003961">
    <property type="entry name" value="FN3_dom"/>
</dbReference>
<dbReference type="GO" id="GO:0008017">
    <property type="term" value="F:microtubule binding"/>
    <property type="evidence" value="ECO:0007669"/>
    <property type="project" value="TreeGrafter"/>
</dbReference>
<comment type="caution">
    <text evidence="2">The sequence shown here is derived from an EMBL/GenBank/DDBJ whole genome shotgun (WGS) entry which is preliminary data.</text>
</comment>
<dbReference type="PROSITE" id="PS50853">
    <property type="entry name" value="FN3"/>
    <property type="match status" value="1"/>
</dbReference>
<accession>A0A3L8RU83</accession>
<dbReference type="InterPro" id="IPR036116">
    <property type="entry name" value="FN3_sf"/>
</dbReference>
<organism evidence="2 3">
    <name type="scientific">Chloebia gouldiae</name>
    <name type="common">Gouldian finch</name>
    <name type="synonym">Erythrura gouldiae</name>
    <dbReference type="NCBI Taxonomy" id="44316"/>
    <lineage>
        <taxon>Eukaryota</taxon>
        <taxon>Metazoa</taxon>
        <taxon>Chordata</taxon>
        <taxon>Craniata</taxon>
        <taxon>Vertebrata</taxon>
        <taxon>Euteleostomi</taxon>
        <taxon>Archelosauria</taxon>
        <taxon>Archosauria</taxon>
        <taxon>Dinosauria</taxon>
        <taxon>Saurischia</taxon>
        <taxon>Theropoda</taxon>
        <taxon>Coelurosauria</taxon>
        <taxon>Aves</taxon>
        <taxon>Neognathae</taxon>
        <taxon>Neoaves</taxon>
        <taxon>Telluraves</taxon>
        <taxon>Australaves</taxon>
        <taxon>Passeriformes</taxon>
        <taxon>Passeroidea</taxon>
        <taxon>Passeridae</taxon>
        <taxon>Chloebia</taxon>
    </lineage>
</organism>
<dbReference type="InterPro" id="IPR013783">
    <property type="entry name" value="Ig-like_fold"/>
</dbReference>
<dbReference type="OrthoDB" id="9049620at2759"/>
<dbReference type="PANTHER" id="PTHR24099:SF12">
    <property type="entry name" value="E3 UBIQUITIN-PROTEIN LIGASE MID2-RELATED"/>
    <property type="match status" value="1"/>
</dbReference>
<proteinExistence type="predicted"/>
<dbReference type="GO" id="GO:0035372">
    <property type="term" value="P:protein localization to microtubule"/>
    <property type="evidence" value="ECO:0007669"/>
    <property type="project" value="TreeGrafter"/>
</dbReference>
<dbReference type="Pfam" id="PF00041">
    <property type="entry name" value="fn3"/>
    <property type="match status" value="1"/>
</dbReference>
<dbReference type="GO" id="GO:0005874">
    <property type="term" value="C:microtubule"/>
    <property type="evidence" value="ECO:0007669"/>
    <property type="project" value="TreeGrafter"/>
</dbReference>
<gene>
    <name evidence="2" type="ORF">DV515_00016327</name>
</gene>
<protein>
    <recommendedName>
        <fullName evidence="1">Fibronectin type-III domain-containing protein</fullName>
    </recommendedName>
</protein>
<evidence type="ECO:0000313" key="3">
    <source>
        <dbReference type="Proteomes" id="UP000276834"/>
    </source>
</evidence>
<dbReference type="EMBL" id="QUSF01000291">
    <property type="protein sequence ID" value="RLV84199.1"/>
    <property type="molecule type" value="Genomic_DNA"/>
</dbReference>
<sequence>MDSWMIVPNIKQNHYTVHGLQSGTRYIFLVKAINQAGSRNSEPARLKTNSRCPGTQLALAGGGGEFPGLQGAWGMAECSRGAGSGMETLCC</sequence>
<dbReference type="AlphaFoldDB" id="A0A3L8RU83"/>
<evidence type="ECO:0000313" key="2">
    <source>
        <dbReference type="EMBL" id="RLV84199.1"/>
    </source>
</evidence>
<reference evidence="2 3" key="1">
    <citation type="journal article" date="2018" name="Proc. R. Soc. B">
        <title>A non-coding region near Follistatin controls head colour polymorphism in the Gouldian finch.</title>
        <authorList>
            <person name="Toomey M.B."/>
            <person name="Marques C.I."/>
            <person name="Andrade P."/>
            <person name="Araujo P.M."/>
            <person name="Sabatino S."/>
            <person name="Gazda M.A."/>
            <person name="Afonso S."/>
            <person name="Lopes R.J."/>
            <person name="Corbo J.C."/>
            <person name="Carneiro M."/>
        </authorList>
    </citation>
    <scope>NUCLEOTIDE SEQUENCE [LARGE SCALE GENOMIC DNA]</scope>
    <source>
        <strain evidence="2">Red01</strain>
        <tissue evidence="2">Muscle</tissue>
    </source>
</reference>
<dbReference type="Proteomes" id="UP000276834">
    <property type="component" value="Unassembled WGS sequence"/>
</dbReference>
<dbReference type="PANTHER" id="PTHR24099">
    <property type="entry name" value="E3 UBIQUITIN-PROTEIN LIGASE TRIM36-RELATED"/>
    <property type="match status" value="1"/>
</dbReference>
<evidence type="ECO:0000259" key="1">
    <source>
        <dbReference type="PROSITE" id="PS50853"/>
    </source>
</evidence>
<feature type="domain" description="Fibronectin type-III" evidence="1">
    <location>
        <begin position="1"/>
        <end position="55"/>
    </location>
</feature>
<dbReference type="SUPFAM" id="SSF49265">
    <property type="entry name" value="Fibronectin type III"/>
    <property type="match status" value="1"/>
</dbReference>
<name>A0A3L8RU83_CHLGU</name>
<dbReference type="CDD" id="cd00063">
    <property type="entry name" value="FN3"/>
    <property type="match status" value="1"/>
</dbReference>
<dbReference type="InterPro" id="IPR050617">
    <property type="entry name" value="E3_ligase_FN3/SPRY"/>
</dbReference>